<evidence type="ECO:0000256" key="34">
    <source>
        <dbReference type="SAM" id="MobiDB-lite"/>
    </source>
</evidence>
<dbReference type="GO" id="GO:0055036">
    <property type="term" value="C:virion membrane"/>
    <property type="evidence" value="ECO:0007669"/>
    <property type="project" value="UniProtKB-SubCell"/>
</dbReference>
<evidence type="ECO:0000256" key="28">
    <source>
        <dbReference type="ARBA" id="ARBA00023180"/>
    </source>
</evidence>
<comment type="subcellular location">
    <molecule>Transmembrane protein gp41</molecule>
    <subcellularLocation>
        <location evidence="32">Virion membrane</location>
        <topology evidence="32">Single-pass type I membrane protein</topology>
    </subcellularLocation>
    <subcellularLocation>
        <location evidence="32">Host cell membrane</location>
        <topology evidence="32">Single-pass type I membrane protein</topology>
    </subcellularLocation>
    <subcellularLocation>
        <location evidence="32">Host endosome membrane</location>
        <topology evidence="32">Single-pass type I membrane protein</topology>
    </subcellularLocation>
    <text evidence="32">It is probably concentrated at the site of budding and incorporated into the virions possibly by contacts between the cytoplasmic tail of Env and the N-terminus of Gag.</text>
</comment>
<evidence type="ECO:0000256" key="26">
    <source>
        <dbReference type="ARBA" id="ARBA00023139"/>
    </source>
</evidence>
<organismHost>
    <name type="scientific">Homo sapiens</name>
    <name type="common">Human</name>
    <dbReference type="NCBI Taxonomy" id="9606"/>
</organismHost>
<keyword evidence="12 32" id="KW-1162">Viral penetration into host cytoplasm</keyword>
<dbReference type="GO" id="GO:0020002">
    <property type="term" value="C:host cell plasma membrane"/>
    <property type="evidence" value="ECO:0007669"/>
    <property type="project" value="UniProtKB-SubCell"/>
</dbReference>
<feature type="disulfide bond" evidence="32">
    <location>
        <begin position="233"/>
        <end position="244"/>
    </location>
</feature>
<feature type="disulfide bond" evidence="32">
    <location>
        <begin position="223"/>
        <end position="252"/>
    </location>
</feature>
<evidence type="ECO:0000256" key="3">
    <source>
        <dbReference type="ARBA" id="ARBA00004505"/>
    </source>
</evidence>
<evidence type="ECO:0000259" key="35">
    <source>
        <dbReference type="Pfam" id="PF00516"/>
    </source>
</evidence>
<keyword evidence="20 32" id="KW-0261">Viral envelope protein</keyword>
<comment type="domain">
    <text evidence="32">The YXXL motif is involved in determining the exact site of viral release at the surface of infected mononuclear cells and promotes endocytosis. YXXL and di-leucine endocytosis motifs interact directly or indirectly with the clathrin adapter complexes, opperate independently, and their activities are not additive.</text>
</comment>
<organism evidence="37">
    <name type="scientific">Human immunodeficiency virus type 1</name>
    <name type="common">HIV-1</name>
    <dbReference type="NCBI Taxonomy" id="11676"/>
    <lineage>
        <taxon>Viruses</taxon>
        <taxon>Riboviria</taxon>
        <taxon>Pararnavirae</taxon>
        <taxon>Artverviricota</taxon>
        <taxon>Revtraviricetes</taxon>
        <taxon>Ortervirales</taxon>
        <taxon>Retroviridae</taxon>
        <taxon>Orthoretrovirinae</taxon>
        <taxon>Lentivirus</taxon>
        <taxon>Lentivirus humimdef1</taxon>
    </lineage>
</organism>
<comment type="PTM">
    <text evidence="32">Highly glycosylated by host. The high number of glycan on the protein is reffered to as 'glycan shield' because it contributes to hide protein sequence from adaptive immune system.</text>
</comment>
<dbReference type="GO" id="GO:0019062">
    <property type="term" value="P:virion attachment to host cell"/>
    <property type="evidence" value="ECO:0007669"/>
    <property type="project" value="UniProtKB-UniRule"/>
</dbReference>
<keyword evidence="10 32" id="KW-1165">Clathrin-mediated endocytosis of virus by host</keyword>
<keyword evidence="13 32" id="KW-0165">Cleavage on pair of basic residues</keyword>
<comment type="subcellular location">
    <molecule>Surface protein gp120</molecule>
    <subcellularLocation>
        <location evidence="32">Virion membrane</location>
        <topology evidence="32">Peripheral membrane protein</topology>
    </subcellularLocation>
    <subcellularLocation>
        <location evidence="32">Host cell membrane</location>
        <topology evidence="32">Peripheral membrane protein</topology>
    </subcellularLocation>
    <subcellularLocation>
        <location evidence="32">Host endosome membrane</location>
        <topology evidence="32">Single-pass type I membrane protein</topology>
    </subcellularLocation>
    <text evidence="32">The surface protein is not anchored to the viral envelope, but associates with the extravirion surface through its binding to TM. It is probably concentrated at the site of budding and incorporated into the virions possibly by contacts between the cytoplasmic tail of Env and the N-terminus of Gag.</text>
</comment>
<feature type="region of interest" description="Disordered" evidence="34">
    <location>
        <begin position="710"/>
        <end position="736"/>
    </location>
</feature>
<dbReference type="GO" id="GO:0075512">
    <property type="term" value="P:clathrin-dependent endocytosis of virus by host cell"/>
    <property type="evidence" value="ECO:0007669"/>
    <property type="project" value="UniProtKB-UniRule"/>
</dbReference>
<evidence type="ECO:0000256" key="18">
    <source>
        <dbReference type="ARBA" id="ARBA00022844"/>
    </source>
</evidence>
<evidence type="ECO:0000256" key="10">
    <source>
        <dbReference type="ARBA" id="ARBA00022570"/>
    </source>
</evidence>
<comment type="domain">
    <text evidence="32 33">The 17 amino acids long immunosuppressive region is present in many retroviral envelope proteins. Synthetic peptides derived from this relatively conserved sequence inhibit immune function in vitro and in vivo.</text>
</comment>
<evidence type="ECO:0000256" key="7">
    <source>
        <dbReference type="ARBA" id="ARBA00022506"/>
    </source>
</evidence>
<dbReference type="InterPro" id="IPR000777">
    <property type="entry name" value="HIV1_Gp120"/>
</dbReference>
<feature type="transmembrane region" description="Helical" evidence="33">
    <location>
        <begin position="20"/>
        <end position="41"/>
    </location>
</feature>
<keyword evidence="9 32" id="KW-1032">Host cell membrane</keyword>
<comment type="subcellular location">
    <subcellularLocation>
        <location evidence="3">Host cell membrane</location>
        <topology evidence="3">Peripheral membrane protein</topology>
    </subcellularLocation>
    <subcellularLocation>
        <location evidence="1">Host cell membrane</location>
        <topology evidence="1">Single-pass type I membrane protein</topology>
    </subcellularLocation>
    <subcellularLocation>
        <location evidence="2">Host endosome membrane</location>
        <topology evidence="2">Peripheral membrane protein</topology>
    </subcellularLocation>
    <subcellularLocation>
        <location evidence="5">Host endosome membrane</location>
        <topology evidence="5">Single-pass type I membrane protein</topology>
    </subcellularLocation>
    <subcellularLocation>
        <location evidence="6">Virion membrane</location>
        <topology evidence="6">Peripheral membrane protein</topology>
    </subcellularLocation>
    <subcellularLocation>
        <location evidence="4">Virion membrane</location>
        <topology evidence="4">Single-pass type I membrane protein</topology>
    </subcellularLocation>
</comment>
<dbReference type="GO" id="GO:0044175">
    <property type="term" value="C:host cell endosome membrane"/>
    <property type="evidence" value="ECO:0007669"/>
    <property type="project" value="UniProtKB-SubCell"/>
</dbReference>
<evidence type="ECO:0000256" key="11">
    <source>
        <dbReference type="ARBA" id="ARBA00022581"/>
    </source>
</evidence>
<keyword evidence="31 32" id="KW-1160">Virus entry into host cell</keyword>
<evidence type="ECO:0000256" key="29">
    <source>
        <dbReference type="ARBA" id="ARBA00023280"/>
    </source>
</evidence>
<dbReference type="EMBL" id="KJ952947">
    <property type="protein sequence ID" value="AJW35067.1"/>
    <property type="molecule type" value="Genomic_DNA"/>
</dbReference>
<dbReference type="GO" id="GO:0052031">
    <property type="term" value="P:symbiont-mediated perturbation of host defense response"/>
    <property type="evidence" value="ECO:0007669"/>
    <property type="project" value="UniProtKB-UniRule"/>
</dbReference>
<feature type="disulfide bond" evidence="32">
    <location>
        <begin position="592"/>
        <end position="598"/>
    </location>
</feature>
<comment type="domain">
    <text evidence="32">Some of the most genetically diverse regions of the viral genome are present in Env. They are called variable regions 1 through 5 (V1 through V5). Coreceptor usage of gp120 is determined mainly by the primary structure of the third variable region (V3) in the outer domain of gp120. The sequence of V3 determines which coreceptor, CCR5 and/or CXCR4 (corresponding to R5/macrophage, X4/T cell and R5X4/T cell and macrophage tropism), is used to trigger the fusion potential of the Env complex, and hence which cells the virus can infect. Binding to CCR5 involves a region adjacent in addition to V3.</text>
</comment>
<evidence type="ECO:0000256" key="19">
    <source>
        <dbReference type="ARBA" id="ARBA00022870"/>
    </source>
</evidence>
<keyword evidence="25 32" id="KW-0472">Membrane</keyword>
<dbReference type="FunFam" id="2.170.40.20:FF:000003">
    <property type="entry name" value="Envelope glycoprotein gp160"/>
    <property type="match status" value="1"/>
</dbReference>
<evidence type="ECO:0000256" key="25">
    <source>
        <dbReference type="ARBA" id="ARBA00023136"/>
    </source>
</evidence>
<dbReference type="FunFam" id="2.170.40.20:FF:000004">
    <property type="entry name" value="Envelope glycoprotein gp160"/>
    <property type="match status" value="1"/>
</dbReference>
<feature type="region of interest" description="Immunosuppression" evidence="32">
    <location>
        <begin position="568"/>
        <end position="586"/>
    </location>
</feature>
<gene>
    <name evidence="32 37" type="primary">env</name>
</gene>
<comment type="domain">
    <text evidence="32">The CD4-binding region is targeted by the antibody b12.</text>
</comment>
<keyword evidence="17 32" id="KW-1161">Viral attachment to host cell</keyword>
<dbReference type="Gene3D" id="1.20.5.490">
    <property type="entry name" value="Single helix bin"/>
    <property type="match status" value="1"/>
</dbReference>
<keyword evidence="16 32" id="KW-0732">Signal</keyword>
<keyword evidence="8 32" id="KW-1170">Fusion of virus membrane with host endosomal membrane</keyword>
<keyword evidence="23 32" id="KW-1039">Host endosome</keyword>
<evidence type="ECO:0000256" key="31">
    <source>
        <dbReference type="ARBA" id="ARBA00023296"/>
    </source>
</evidence>
<keyword evidence="28 32" id="KW-0325">Glycoprotein</keyword>
<keyword evidence="7 32" id="KW-1168">Fusion of virus membrane with host membrane</keyword>
<dbReference type="HAMAP" id="MF_04083">
    <property type="entry name" value="HIV_ENV"/>
    <property type="match status" value="1"/>
</dbReference>
<dbReference type="GO" id="GO:0016020">
    <property type="term" value="C:membrane"/>
    <property type="evidence" value="ECO:0007669"/>
    <property type="project" value="UniProtKB-UniRule"/>
</dbReference>
<keyword evidence="24 32" id="KW-0175">Coiled coil</keyword>
<evidence type="ECO:0000259" key="36">
    <source>
        <dbReference type="Pfam" id="PF00517"/>
    </source>
</evidence>
<evidence type="ECO:0000256" key="4">
    <source>
        <dbReference type="ARBA" id="ARBA00004563"/>
    </source>
</evidence>
<evidence type="ECO:0000256" key="33">
    <source>
        <dbReference type="RuleBase" id="RU363095"/>
    </source>
</evidence>
<evidence type="ECO:0000256" key="16">
    <source>
        <dbReference type="ARBA" id="ARBA00022729"/>
    </source>
</evidence>
<keyword evidence="26 32" id="KW-0564">Palmitate</keyword>
<feature type="transmembrane region" description="Helical" evidence="33">
    <location>
        <begin position="506"/>
        <end position="529"/>
    </location>
</feature>
<keyword evidence="15 32" id="KW-0053">Apoptosis</keyword>
<comment type="function">
    <text evidence="32">Transmembrane protein gp41: Acts as a class I viral fusion protein. Under the current model, the protein has at least 3 conformational states: pre-fusion native state, pre-hairpin intermediate state, and post-fusion hairpin state. During fusion of viral and target intracellular membranes, the coiled coil regions (heptad repeats) assume a trimer-of-hairpins structure, positioning the fusion peptide in close proximity to the C-terminal region of the ectodomain. The formation of this structure appears to drive apposition and subsequent fusion of viral and target cell membranes. Complete fusion occurs in host cell endosomes and is dynamin-dependent, however some lipid transfer might occur at the plasma membrane. The virus undergoes clathrin-dependent internalization long before endosomal fusion, thus minimizing the surface exposure of conserved viral epitopes during fusion and reducing the efficacy of inhibitors targeting these epitopes. Membranes fusion leads to delivery of the nucleocapsid into the cytoplasm.</text>
</comment>
<keyword evidence="22 32" id="KW-1133">Transmembrane helix</keyword>
<feature type="chain" id="PRO_5023408253" description="Transmembrane protein gp41" evidence="32">
    <location>
        <begin position="506"/>
        <end position="857"/>
    </location>
</feature>
<feature type="region of interest" description="MPER; binding to GalCer" evidence="32">
    <location>
        <begin position="656"/>
        <end position="677"/>
    </location>
</feature>
<feature type="site" description="Cleavage; by host furin" evidence="32">
    <location>
        <begin position="505"/>
        <end position="506"/>
    </location>
</feature>
<evidence type="ECO:0000256" key="1">
    <source>
        <dbReference type="ARBA" id="ARBA00004402"/>
    </source>
</evidence>
<evidence type="ECO:0000256" key="21">
    <source>
        <dbReference type="ARBA" id="ARBA00022890"/>
    </source>
</evidence>
<evidence type="ECO:0000256" key="13">
    <source>
        <dbReference type="ARBA" id="ARBA00022685"/>
    </source>
</evidence>
<evidence type="ECO:0000256" key="5">
    <source>
        <dbReference type="ARBA" id="ARBA00004578"/>
    </source>
</evidence>
<comment type="function">
    <text evidence="32">Surface protein gp120: Attaches the virus to the host lymphoid cell by binding to the primary receptor CD4. This interaction induces a structural rearrangement creating a high affinity binding site for a chemokine coreceptor like CXCR4 and/or CCR5. Acts as a ligand for CD209/DC-SIGN and CLEC4M/DC-SIGNR, which are respectively found on dendritic cells (DCs), and on endothelial cells of liver sinusoids and lymph node sinuses. These interactions allow capture of viral particles at mucosal surfaces by these cells and subsequent transmission to permissive cells. HIV subverts the migration properties of dendritic cells to gain access to CD4+ T-cells in lymph nodes. Virus transmission to permissive T-cells occurs either in trans (without DCs infection, through viral capture and transmission), or in cis (following DCs productive infection, through the usual CD4-gp120 interaction), thereby inducing a robust infection. In trans infection, bound virions remain infectious over days and it is proposed that they are not degraded, but protected in non-lysosomal acidic organelles within the DCs close to the cell membrane thus contributing to the viral infectious potential during DCs' migration from the periphery to the lymphoid tissues. On arrival at lymphoid tissues, intact virions recycle back to DCs' cell surface allowing virus transmission to CD4+ T-cells.</text>
</comment>
<feature type="compositionally biased region" description="Basic and acidic residues" evidence="34">
    <location>
        <begin position="717"/>
        <end position="726"/>
    </location>
</feature>
<dbReference type="FunFam" id="1.10.287.210:FF:000001">
    <property type="entry name" value="Envelope glycoprotein gp160"/>
    <property type="match status" value="1"/>
</dbReference>
<comment type="miscellaneous">
    <text evidence="32">HIV-1 lineages are divided in three main groups, M (for Major), O (for Outlier), and N (for New, or Non-M, Non-O). The vast majority of strains found worldwide belong to the group M. Group O seems to be endemic to and largely confined to Cameroon and neighboring countries in West Central Africa, where these viruses represent a small minority of HIV-1 strains. The group N is represented by a limited number of isolates from Cameroonian persons. The group M is further subdivided in 9 clades or subtypes (A to D, F to H, J and K).</text>
</comment>
<dbReference type="Pfam" id="PF00516">
    <property type="entry name" value="GP120"/>
    <property type="match status" value="1"/>
</dbReference>
<dbReference type="InterPro" id="IPR037527">
    <property type="entry name" value="Gp160"/>
</dbReference>
<evidence type="ECO:0000256" key="12">
    <source>
        <dbReference type="ARBA" id="ARBA00022595"/>
    </source>
</evidence>
<comment type="domain">
    <text evidence="32">The membrane proximal external region (MPER) present in gp41 is a tryptophan-rich region recognized by the antibodies 2F5, Z13, and 4E10. MPER seems to play a role in fusion.</text>
</comment>
<evidence type="ECO:0000256" key="23">
    <source>
        <dbReference type="ARBA" id="ARBA00023046"/>
    </source>
</evidence>
<dbReference type="CDD" id="cd09909">
    <property type="entry name" value="HIV-1-like_HR1-HR2"/>
    <property type="match status" value="1"/>
</dbReference>
<evidence type="ECO:0000313" key="37">
    <source>
        <dbReference type="EMBL" id="AJW35067.1"/>
    </source>
</evidence>
<evidence type="ECO:0000256" key="8">
    <source>
        <dbReference type="ARBA" id="ARBA00022510"/>
    </source>
</evidence>
<evidence type="ECO:0000256" key="2">
    <source>
        <dbReference type="ARBA" id="ARBA00004433"/>
    </source>
</evidence>
<dbReference type="GO" id="GO:0039654">
    <property type="term" value="P:fusion of virus membrane with host endosome membrane"/>
    <property type="evidence" value="ECO:0007669"/>
    <property type="project" value="UniProtKB-UniRule"/>
</dbReference>
<dbReference type="Gene3D" id="2.170.40.20">
    <property type="entry name" value="Human immunodeficiency virus 1, Gp160, envelope glycoprotein"/>
    <property type="match status" value="2"/>
</dbReference>
<keyword evidence="11 32" id="KW-0945">Host-virus interaction</keyword>
<comment type="similarity">
    <text evidence="32">Belongs to the HIV-1 env protein family.</text>
</comment>
<evidence type="ECO:0000256" key="20">
    <source>
        <dbReference type="ARBA" id="ARBA00022879"/>
    </source>
</evidence>
<feature type="chain" id="PRO_5023408254" description="Envelope glycoprotein gp160" evidence="32">
    <location>
        <begin position="32"/>
        <end position="857"/>
    </location>
</feature>
<dbReference type="GO" id="GO:0019064">
    <property type="term" value="P:fusion of virus membrane with host plasma membrane"/>
    <property type="evidence" value="ECO:0007669"/>
    <property type="project" value="UniProtKB-UniRule"/>
</dbReference>
<sequence>MRVKETQMNWPNLWKWGTLILGLVIICSASENLWVTVYYGVPVWRDADTTLFCASDAKAHETEVHNIWATYACVPTDPNPQEIRLENVTENFNMWKNNMVEQMQEDVISLWDQSLKPCVKLTPLCVTLNCGNVTWNNKTVTNTTNVSIGNITNEVKNCSFNVTTEIRDKQKKVYALFYRLDIVPIENKENNSTSEYRLINCNTSVIKQACPKISFDPIPIHYCAPAGYAILKCNDKNFNGTGPCKNVSSVQCTHGIKPVVSTQLLLNGSLAGEEIIIRSENLTNNARTIIVHLNKSVEINCTRPSNNTRTSVTIGPGQVFYRTGEIIGDIRKAYCEINETKWYEALKQVTGKLKEHFINKTIDFQPPSGGDLEITTHHFNCRGEFFYCNTTKLFNNTCINGTKECNGTIILPCRIKQIVNLWQGVGQAMYSPPISGIINCVSNITGILLTRDGGITNGTETFRPGGGNMKDNWRNELYKYKVVQIEPLGIAPTRAKRRVVDREKRAVGIGAMIFGFLGAAGSTMGAASITLTVQARQLLSGIVQQQSNLLRAIEAQQHMLQLTVWGIKQLQARVLAVERYLKDQKFLGLWGCSGKIICTTAVPWNSTWSNKSYNEIWNNMTWTEWEREISNYTNTIYELITASQDQQDKNEKELLELDKWTSLWNWFDITKWLWYIKIFIMIVGGLIGLRIIFAVLSIVNRVRQGYSPLSFQTPTHHQREPDRPEGIEEGGGEQGRDRSVRLVSGFLALIWDDLRSLCLFSYRRLRDFTLIAARTVELLGHSSLKGLRRGWEGLKYLGNLLLYWGQELKISAISLFDTTAIAIAGWTDRVIEVAQRAWRAFLHIPRRIRQGFERALL</sequence>
<comment type="miscellaneous">
    <text evidence="32">Inhibitors targeting HIV-1 viral envelope proteins are used as antiretroviral drugs. Attachment of virions to the cell surface via non-specific interactions and CD4 binding can be blocked by inhibitors that include cyanovirin-N, cyclotriazadisulfonamide analogs, PRO 2000, TNX 355 and PRO 542. In addition, BMS 806 can block CD4-induced conformational changes. Env interactions with the coreceptor molecules can be targeted by CCR5 antagonists including SCH-D, maraviroc (UK 427857) and aplaviroc (GW 873140), and the CXCR4 antagonist AMD 070. Fusion of viral and cellular membranes can be inhibited by peptides such as enfuvirtide and tifuvirtide (T 1249). Resistance to inhibitors associated with mutations in Env are observed. Most of the time, single mutations confer only a modest reduction in drug susceptibility. Combination of several mutations is usually required to develop a high-level drug resistance.</text>
</comment>
<feature type="domain" description="Human immunodeficiency virus 1 envelope glycoprotein Gp120" evidence="35">
    <location>
        <begin position="33"/>
        <end position="505"/>
    </location>
</feature>
<name>A0A0R6D541_HV1</name>
<keyword evidence="19 32" id="KW-1043">Host membrane</keyword>
<feature type="short sequence motif" description="Di-leucine internalization motif" evidence="32">
    <location>
        <begin position="856"/>
        <end position="857"/>
    </location>
</feature>
<feature type="transmembrane region" description="Helical" evidence="33">
    <location>
        <begin position="672"/>
        <end position="699"/>
    </location>
</feature>
<keyword evidence="27 32" id="KW-1015">Disulfide bond</keyword>
<dbReference type="InterPro" id="IPR036377">
    <property type="entry name" value="Gp120_core_sf"/>
</dbReference>
<dbReference type="GO" id="GO:0019082">
    <property type="term" value="P:viral protein processing"/>
    <property type="evidence" value="ECO:0007669"/>
    <property type="project" value="UniProtKB-UniRule"/>
</dbReference>
<feature type="region of interest" description="Fusion peptide" evidence="32">
    <location>
        <begin position="506"/>
        <end position="526"/>
    </location>
</feature>
<feature type="short sequence motif" description="YXXL motif; contains endocytosis signal" evidence="32">
    <location>
        <begin position="706"/>
        <end position="709"/>
    </location>
</feature>
<feature type="domain" description="Retroviral envelope protein GP41-like" evidence="36">
    <location>
        <begin position="524"/>
        <end position="715"/>
    </location>
</feature>
<keyword evidence="29 32" id="KW-0899">Viral immunoevasion</keyword>
<keyword evidence="30 32" id="KW-0449">Lipoprotein</keyword>
<comment type="function">
    <text evidence="32">Envelope glycoprotein gp160: Oligomerizes in the host endoplasmic reticulum into predominantly trimers. In a second time, gp160 transits in the host Golgi, where glycosylation is completed. The precursor is then proteolytically cleaved in the trans-Golgi and thereby activated by cellular furin or furin-like proteases to produce gp120 and gp41.</text>
</comment>
<feature type="disulfide bond" evidence="32">
    <location>
        <begin position="53"/>
        <end position="73"/>
    </location>
</feature>
<feature type="topological domain" description="Cytoplasmic" evidence="32">
    <location>
        <begin position="700"/>
        <end position="857"/>
    </location>
</feature>
<keyword evidence="18 32" id="KW-0946">Virion</keyword>
<accession>A0A0R6D541</accession>
<evidence type="ECO:0000256" key="6">
    <source>
        <dbReference type="ARBA" id="ARBA00004650"/>
    </source>
</evidence>
<evidence type="ECO:0000256" key="27">
    <source>
        <dbReference type="ARBA" id="ARBA00023157"/>
    </source>
</evidence>
<dbReference type="Pfam" id="PF00517">
    <property type="entry name" value="GP41"/>
    <property type="match status" value="1"/>
</dbReference>
<dbReference type="SUPFAM" id="SSF58069">
    <property type="entry name" value="Virus ectodomain"/>
    <property type="match status" value="1"/>
</dbReference>
<evidence type="ECO:0000256" key="9">
    <source>
        <dbReference type="ARBA" id="ARBA00022511"/>
    </source>
</evidence>
<dbReference type="Gene3D" id="1.10.287.210">
    <property type="match status" value="1"/>
</dbReference>
<keyword evidence="21 32" id="KW-1164">Virus endocytosis by host</keyword>
<comment type="subunit">
    <text evidence="32">The mature envelope protein (Env) consists of a homotrimer of non-covalently associated gp120-gp41 heterodimers. The resulting complex protrudes from the virus surface as a spike. There seems to be as few as 10 spikes on the average virion. Surface protein gp120 interacts with host CD4, CCR5 and CXCR4. Gp120 also interacts with the C-type lectins CD209/DC-SIGN and CLEC4M/DC-SIGNR (collectively referred to as DC-SIGN(R)). Gp120 and gp41 interact with GalCer. Gp120 interacts with host ITGA4/ITGB7 complex; on CD4+ T-cells, this interaction results in rapid activation of integrin ITGAL/LFA-1, which facilitates efficient cell-to-cell spreading of HIV-1. Gp120 interacts with cell-associated heparan sulfate; this interaction increases virus infectivity on permissive cells and may be involved in infection of CD4- cells.</text>
</comment>
<dbReference type="FunFam" id="1.20.5.490:FF:000001">
    <property type="entry name" value="Envelope glycoprotein gp160"/>
    <property type="match status" value="1"/>
</dbReference>
<evidence type="ECO:0000256" key="15">
    <source>
        <dbReference type="ARBA" id="ARBA00022703"/>
    </source>
</evidence>
<evidence type="ECO:0000256" key="22">
    <source>
        <dbReference type="ARBA" id="ARBA00022989"/>
    </source>
</evidence>
<keyword evidence="14 32" id="KW-0812">Transmembrane</keyword>
<comment type="caution">
    <text evidence="32 33">Lacks conserved residue(s) required for the propagation of feature annotation.</text>
</comment>
<feature type="lipid moiety-binding region" description="S-palmitoyl cysteine; by host" evidence="32">
    <location>
        <position position="758"/>
    </location>
</feature>
<evidence type="ECO:0000256" key="24">
    <source>
        <dbReference type="ARBA" id="ARBA00023054"/>
    </source>
</evidence>
<evidence type="ECO:0000256" key="30">
    <source>
        <dbReference type="ARBA" id="ARBA00023288"/>
    </source>
</evidence>
<reference evidence="37" key="1">
    <citation type="journal article" date="2014" name="Open Forum Infect. Dis.">
        <title>Low Multiplicity of HIV-1 Infection and No Vaccine Enhancement in VAX003 Injection Drug Users.</title>
        <authorList>
            <person name="Sterrett S."/>
            <person name="Learn G.H."/>
            <person name="Edlefsen P.T."/>
            <person name="Haynes B.F."/>
            <person name="Hahn B.H."/>
            <person name="Shaw G.M."/>
            <person name="Bar K.J."/>
        </authorList>
    </citation>
    <scope>NUCLEOTIDE SEQUENCE</scope>
    <source>
        <strain evidence="37">3112B01.B8</strain>
    </source>
</reference>
<comment type="PTM">
    <text evidence="32">Palmitoylation of the transmembrane protein and of Env polyprotein (prior to its proteolytic cleavage) is essential for their association with host cell membrane lipid rafts. Palmitoylation is therefore required for envelope trafficking to classical lipid rafts, but not for viral replication.</text>
</comment>
<evidence type="ECO:0000256" key="32">
    <source>
        <dbReference type="HAMAP-Rule" id="MF_04083"/>
    </source>
</evidence>
<dbReference type="GO" id="GO:0005198">
    <property type="term" value="F:structural molecule activity"/>
    <property type="evidence" value="ECO:0007669"/>
    <property type="project" value="UniProtKB-UniRule"/>
</dbReference>
<proteinExistence type="inferred from homology"/>
<evidence type="ECO:0000256" key="14">
    <source>
        <dbReference type="ARBA" id="ARBA00022692"/>
    </source>
</evidence>
<feature type="coiled-coil region" evidence="32">
    <location>
        <begin position="627"/>
        <end position="661"/>
    </location>
</feature>
<dbReference type="SUPFAM" id="SSF56502">
    <property type="entry name" value="gp120 core"/>
    <property type="match status" value="2"/>
</dbReference>
<dbReference type="GO" id="GO:1903908">
    <property type="term" value="P:positive regulation of plasma membrane raft polarization"/>
    <property type="evidence" value="ECO:0007669"/>
    <property type="project" value="UniProtKB-UniRule"/>
</dbReference>
<dbReference type="InterPro" id="IPR000328">
    <property type="entry name" value="GP41-like"/>
</dbReference>
<feature type="region of interest" description="CD4-binding loop" evidence="32">
    <location>
        <begin position="367"/>
        <end position="377"/>
    </location>
</feature>
<protein>
    <recommendedName>
        <fullName evidence="32">Envelope glycoprotein gp160</fullName>
    </recommendedName>
    <alternativeName>
        <fullName evidence="32">Env polyprotein</fullName>
    </alternativeName>
    <component>
        <recommendedName>
            <fullName evidence="32">Surface protein gp120</fullName>
            <shortName evidence="32">SU</shortName>
        </recommendedName>
        <alternativeName>
            <fullName evidence="32">Glycoprotein 120</fullName>
            <shortName evidence="32">gp120</shortName>
        </alternativeName>
    </component>
    <component>
        <recommendedName>
            <fullName evidence="32">Transmembrane protein gp41</fullName>
            <shortName evidence="32">TM</shortName>
        </recommendedName>
        <alternativeName>
            <fullName evidence="32">Glycoprotein 41</fullName>
            <shortName evidence="32">gp41</shortName>
        </alternativeName>
    </component>
</protein>
<dbReference type="GO" id="GO:0019031">
    <property type="term" value="C:viral envelope"/>
    <property type="evidence" value="ECO:0007669"/>
    <property type="project" value="UniProtKB-KW"/>
</dbReference>
<dbReference type="GO" id="GO:1903911">
    <property type="term" value="P:positive regulation of receptor clustering"/>
    <property type="evidence" value="ECO:0007669"/>
    <property type="project" value="UniProtKB-UniRule"/>
</dbReference>
<evidence type="ECO:0000256" key="17">
    <source>
        <dbReference type="ARBA" id="ARBA00022804"/>
    </source>
</evidence>
<comment type="PTM">
    <text evidence="32">Specific enzymatic cleavages in vivo yield mature proteins. Envelope glycoproteins are synthesized as a inactive precursor that is heavily N-glycosylated and processed likely by host cell furin in the Golgi to yield the mature SU and TM proteins. The cleavage site between SU and TM requires the minimal sequence [KR]-X-[KR]-R. About 2 of the 9 disulfide bonds of gp41 are reduced by P4HB/PDI, following binding to CD4 receptor.</text>
</comment>